<dbReference type="InterPro" id="IPR019613">
    <property type="entry name" value="DUF4198"/>
</dbReference>
<dbReference type="OrthoDB" id="5415101at2"/>
<sequence length="294" mass="32333">MKRLLFVMLCALLGTAAVANAHSVWINNFHCDAHKPGHAMVSVGWGHAMPMDDIPNSPNGKIILDRFELIDPAGKSHALKTPSVEPSKASLTTADFDVFPGDLAVQKVALKKETKRGVYLFSAVSKPTFYTQYLDKKGRQRLKLKPRNEIKDIDKVLMAVKFQAFAKSYMTVGEWAQPKPVGHGLEIVPLTDLSNVRVGDLVQVEVLFYGKPLSATAKSIDYITASSPGFGQSEGYSMCSYIMNGKAQFRVKNAGEWMIAVNHKDDVTKDGPLKDLYGKAEQVYHAASLTFVAK</sequence>
<evidence type="ECO:0000313" key="3">
    <source>
        <dbReference type="Proteomes" id="UP000438699"/>
    </source>
</evidence>
<dbReference type="EMBL" id="WAIE01000004">
    <property type="protein sequence ID" value="KAB1441363.1"/>
    <property type="molecule type" value="Genomic_DNA"/>
</dbReference>
<feature type="chain" id="PRO_5027041814" evidence="1">
    <location>
        <begin position="22"/>
        <end position="294"/>
    </location>
</feature>
<evidence type="ECO:0000313" key="2">
    <source>
        <dbReference type="EMBL" id="KAB1441363.1"/>
    </source>
</evidence>
<accession>A0A6N6N0V7</accession>
<reference evidence="2 3" key="1">
    <citation type="journal article" date="2017" name="Int. J. Syst. Evol. Microbiol.">
        <title>Desulfovibrio senegalensis sp. nov., a mesophilic sulfate reducer isolated from marine sediment.</title>
        <authorList>
            <person name="Thioye A."/>
            <person name="Gam Z.B.A."/>
            <person name="Mbengue M."/>
            <person name="Cayol J.L."/>
            <person name="Joseph-Bartoli M."/>
            <person name="Toure-Kane C."/>
            <person name="Labat M."/>
        </authorList>
    </citation>
    <scope>NUCLEOTIDE SEQUENCE [LARGE SCALE GENOMIC DNA]</scope>
    <source>
        <strain evidence="2 3">DSM 101509</strain>
    </source>
</reference>
<name>A0A6N6N0V7_9BACT</name>
<dbReference type="RefSeq" id="WP_151151106.1">
    <property type="nucleotide sequence ID" value="NZ_WAIE01000004.1"/>
</dbReference>
<comment type="caution">
    <text evidence="2">The sequence shown here is derived from an EMBL/GenBank/DDBJ whole genome shotgun (WGS) entry which is preliminary data.</text>
</comment>
<evidence type="ECO:0000256" key="1">
    <source>
        <dbReference type="SAM" id="SignalP"/>
    </source>
</evidence>
<dbReference type="Pfam" id="PF10670">
    <property type="entry name" value="DUF4198"/>
    <property type="match status" value="1"/>
</dbReference>
<keyword evidence="1" id="KW-0732">Signal</keyword>
<gene>
    <name evidence="2" type="ORF">F8A88_10465</name>
</gene>
<feature type="signal peptide" evidence="1">
    <location>
        <begin position="1"/>
        <end position="21"/>
    </location>
</feature>
<dbReference type="Proteomes" id="UP000438699">
    <property type="component" value="Unassembled WGS sequence"/>
</dbReference>
<keyword evidence="3" id="KW-1185">Reference proteome</keyword>
<proteinExistence type="predicted"/>
<protein>
    <submittedName>
        <fullName evidence="2">DUF4198 domain-containing protein</fullName>
    </submittedName>
</protein>
<organism evidence="2 3">
    <name type="scientific">Pseudodesulfovibrio senegalensis</name>
    <dbReference type="NCBI Taxonomy" id="1721087"/>
    <lineage>
        <taxon>Bacteria</taxon>
        <taxon>Pseudomonadati</taxon>
        <taxon>Thermodesulfobacteriota</taxon>
        <taxon>Desulfovibrionia</taxon>
        <taxon>Desulfovibrionales</taxon>
        <taxon>Desulfovibrionaceae</taxon>
    </lineage>
</organism>
<dbReference type="AlphaFoldDB" id="A0A6N6N0V7"/>